<feature type="chain" id="PRO_5046329580" evidence="5">
    <location>
        <begin position="21"/>
        <end position="753"/>
    </location>
</feature>
<dbReference type="Proteomes" id="UP001065174">
    <property type="component" value="Chromosome"/>
</dbReference>
<evidence type="ECO:0000259" key="6">
    <source>
        <dbReference type="PROSITE" id="PS51175"/>
    </source>
</evidence>
<dbReference type="CDD" id="cd02178">
    <property type="entry name" value="GH16_beta_agarase"/>
    <property type="match status" value="1"/>
</dbReference>
<feature type="domain" description="GH16" evidence="7">
    <location>
        <begin position="36"/>
        <end position="366"/>
    </location>
</feature>
<evidence type="ECO:0000256" key="4">
    <source>
        <dbReference type="ARBA" id="ARBA00023295"/>
    </source>
</evidence>
<dbReference type="SUPFAM" id="SSF49899">
    <property type="entry name" value="Concanavalin A-like lectins/glucanases"/>
    <property type="match status" value="1"/>
</dbReference>
<evidence type="ECO:0000313" key="8">
    <source>
        <dbReference type="EMBL" id="UXP31008.1"/>
    </source>
</evidence>
<dbReference type="InterPro" id="IPR006584">
    <property type="entry name" value="Cellulose-bd_IV"/>
</dbReference>
<evidence type="ECO:0000256" key="5">
    <source>
        <dbReference type="SAM" id="SignalP"/>
    </source>
</evidence>
<dbReference type="InterPro" id="IPR026444">
    <property type="entry name" value="Secre_tail"/>
</dbReference>
<dbReference type="InterPro" id="IPR016287">
    <property type="entry name" value="Beta_agarase"/>
</dbReference>
<name>A0ABY6CKH0_9BACT</name>
<keyword evidence="3" id="KW-0378">Hydrolase</keyword>
<dbReference type="NCBIfam" id="TIGR04183">
    <property type="entry name" value="Por_Secre_tail"/>
    <property type="match status" value="1"/>
</dbReference>
<dbReference type="SMART" id="SM00606">
    <property type="entry name" value="CBD_IV"/>
    <property type="match status" value="2"/>
</dbReference>
<protein>
    <submittedName>
        <fullName evidence="8">Carbohydrate-binding protein</fullName>
    </submittedName>
</protein>
<dbReference type="PROSITE" id="PS51175">
    <property type="entry name" value="CBM6"/>
    <property type="match status" value="2"/>
</dbReference>
<feature type="signal peptide" evidence="5">
    <location>
        <begin position="1"/>
        <end position="20"/>
    </location>
</feature>
<evidence type="ECO:0000256" key="1">
    <source>
        <dbReference type="ARBA" id="ARBA00006865"/>
    </source>
</evidence>
<evidence type="ECO:0000256" key="2">
    <source>
        <dbReference type="ARBA" id="ARBA00022729"/>
    </source>
</evidence>
<proteinExistence type="inferred from homology"/>
<dbReference type="Pfam" id="PF03422">
    <property type="entry name" value="CBM_6"/>
    <property type="match status" value="2"/>
</dbReference>
<feature type="domain" description="CBM6" evidence="6">
    <location>
        <begin position="385"/>
        <end position="512"/>
    </location>
</feature>
<keyword evidence="4" id="KW-0326">Glycosidase</keyword>
<dbReference type="SUPFAM" id="SSF49785">
    <property type="entry name" value="Galactose-binding domain-like"/>
    <property type="match status" value="2"/>
</dbReference>
<sequence length="753" mass="81982">MMKKVLYSVLANMVCFVAVCQEWSGVAIPANAGSGKEWQLQTAPSDDFNYTFNATNQLSNFGNNKWYNFYHNSWNGPGSTYWQYNHTAVDGDNLVIRASRNPSTSKMGVPGINSGCITSNNKVKYPVFIEAAVSVANISLASDVWLLSPDDTQEIDMIECYGGADNGNAFFAKDIHLSHHSFVRNPFQDYQPRGHNSWWTRSDITTSWGDYCWNNDNRKYVRIGVNWIGPKHFEYYVDGELVRVLYDKACATKNGNTWYYTYPSMTNGQLDFDSDGYQTENAFATSANYTFATLQNASNTSSVSVIDPYNFQGGVGFTKELDIIINVESQDWHVAAGRTPGDAELNDATKNQMKVDWIRVYKPVATGDTGGGSTGGGTSTGGAEIIIEAESFGSTGGTYNDSLVPYGFNNAGTIVNYVNTGDWAEYAINATEAGEFEIKYSIATPSDNAQVRIKVDGQTVSTDNVPNNGSWGGFATLSGSQNVSLTAGSHTVRIEASGTNAWQWNLDKVILTKVISSGGGTGSDVSVVVQAENFTTTGGTYNDALSGGPGLGANTSGTIINFVNGGDYMDYVVSIPEAGAYEVVYNYATPLSGTSVDIAVSGTYYFSTNFVSTGGWGTYQSQSATQTANFTVGNHTIRLTAGAADWQWNLDHITLTRVGNQSSRTRTEVDEKLSSESIVAYPVPASTQVRFAGLTEEAYQVSVYDMRGKKVVRGMVHASEDYVMDVRHLEAGIYVTRLYAQGQIQTMKINVRR</sequence>
<organism evidence="8 9">
    <name type="scientific">Reichenbachiella agarivorans</name>
    <dbReference type="NCBI Taxonomy" id="2979464"/>
    <lineage>
        <taxon>Bacteria</taxon>
        <taxon>Pseudomonadati</taxon>
        <taxon>Bacteroidota</taxon>
        <taxon>Cytophagia</taxon>
        <taxon>Cytophagales</taxon>
        <taxon>Reichenbachiellaceae</taxon>
        <taxon>Reichenbachiella</taxon>
    </lineage>
</organism>
<keyword evidence="9" id="KW-1185">Reference proteome</keyword>
<dbReference type="InterPro" id="IPR008979">
    <property type="entry name" value="Galactose-bd-like_sf"/>
</dbReference>
<comment type="similarity">
    <text evidence="1">Belongs to the glycosyl hydrolase 16 family.</text>
</comment>
<dbReference type="PROSITE" id="PS51762">
    <property type="entry name" value="GH16_2"/>
    <property type="match status" value="1"/>
</dbReference>
<dbReference type="RefSeq" id="WP_262308452.1">
    <property type="nucleotide sequence ID" value="NZ_CP106679.1"/>
</dbReference>
<accession>A0ABY6CKH0</accession>
<dbReference type="EMBL" id="CP106679">
    <property type="protein sequence ID" value="UXP31008.1"/>
    <property type="molecule type" value="Genomic_DNA"/>
</dbReference>
<dbReference type="Gene3D" id="2.60.120.260">
    <property type="entry name" value="Galactose-binding domain-like"/>
    <property type="match status" value="2"/>
</dbReference>
<dbReference type="InterPro" id="IPR005084">
    <property type="entry name" value="CBM6"/>
</dbReference>
<dbReference type="InterPro" id="IPR013320">
    <property type="entry name" value="ConA-like_dom_sf"/>
</dbReference>
<evidence type="ECO:0000259" key="7">
    <source>
        <dbReference type="PROSITE" id="PS51762"/>
    </source>
</evidence>
<keyword evidence="2 5" id="KW-0732">Signal</keyword>
<reference evidence="8" key="1">
    <citation type="submission" date="2022-09" db="EMBL/GenBank/DDBJ databases">
        <title>Comparative genomics and taxonomic characterization of three novel marine species of genus Reichenbachiella exhibiting antioxidant and polysaccharide degradation activities.</title>
        <authorList>
            <person name="Muhammad N."/>
            <person name="Lee Y.-J."/>
            <person name="Ko J."/>
            <person name="Kim S.-G."/>
        </authorList>
    </citation>
    <scope>NUCLEOTIDE SEQUENCE</scope>
    <source>
        <strain evidence="8">BKB1-1</strain>
    </source>
</reference>
<dbReference type="InterPro" id="IPR000757">
    <property type="entry name" value="Beta-glucanase-like"/>
</dbReference>
<dbReference type="Pfam" id="PF18962">
    <property type="entry name" value="Por_Secre_tail"/>
    <property type="match status" value="1"/>
</dbReference>
<evidence type="ECO:0000256" key="3">
    <source>
        <dbReference type="ARBA" id="ARBA00022801"/>
    </source>
</evidence>
<dbReference type="Gene3D" id="2.60.120.200">
    <property type="match status" value="1"/>
</dbReference>
<evidence type="ECO:0000313" key="9">
    <source>
        <dbReference type="Proteomes" id="UP001065174"/>
    </source>
</evidence>
<gene>
    <name evidence="8" type="ORF">N6H18_11670</name>
</gene>
<feature type="domain" description="CBM6" evidence="6">
    <location>
        <begin position="527"/>
        <end position="656"/>
    </location>
</feature>
<dbReference type="CDD" id="cd04079">
    <property type="entry name" value="CBM6_agarase-like"/>
    <property type="match status" value="2"/>
</dbReference>